<dbReference type="RefSeq" id="WP_132849849.1">
    <property type="nucleotide sequence ID" value="NZ_CP058648.1"/>
</dbReference>
<protein>
    <submittedName>
        <fullName evidence="1">Uncharacterized protein</fullName>
    </submittedName>
</protein>
<sequence>MGRLGCTCNDLLLGIDLEAKVQINTVCQGMLTGTIENVTDAIIQLEQQPGRLTNICCDKICTIRNLTPTEVDFIGDTDLPPPHGV</sequence>
<accession>A0A4R2SV95</accession>
<dbReference type="AlphaFoldDB" id="A0A4R2SV95"/>
<comment type="caution">
    <text evidence="1">The sequence shown here is derived from an EMBL/GenBank/DDBJ whole genome shotgun (WGS) entry which is preliminary data.</text>
</comment>
<reference evidence="1 2" key="1">
    <citation type="submission" date="2019-03" db="EMBL/GenBank/DDBJ databases">
        <title>Genomic Encyclopedia of Type Strains, Phase IV (KMG-IV): sequencing the most valuable type-strain genomes for metagenomic binning, comparative biology and taxonomic classification.</title>
        <authorList>
            <person name="Goeker M."/>
        </authorList>
    </citation>
    <scope>NUCLEOTIDE SEQUENCE [LARGE SCALE GENOMIC DNA]</scope>
    <source>
        <strain evidence="1 2">DSM 100013</strain>
    </source>
</reference>
<keyword evidence="2" id="KW-1185">Reference proteome</keyword>
<gene>
    <name evidence="1" type="ORF">EDD79_10785</name>
</gene>
<organism evidence="1 2">
    <name type="scientific">Serpentinicella alkaliphila</name>
    <dbReference type="NCBI Taxonomy" id="1734049"/>
    <lineage>
        <taxon>Bacteria</taxon>
        <taxon>Bacillati</taxon>
        <taxon>Bacillota</taxon>
        <taxon>Clostridia</taxon>
        <taxon>Peptostreptococcales</taxon>
        <taxon>Natronincolaceae</taxon>
        <taxon>Serpentinicella</taxon>
    </lineage>
</organism>
<proteinExistence type="predicted"/>
<dbReference type="OrthoDB" id="9790815at2"/>
<dbReference type="Proteomes" id="UP000295504">
    <property type="component" value="Unassembled WGS sequence"/>
</dbReference>
<evidence type="ECO:0000313" key="1">
    <source>
        <dbReference type="EMBL" id="TCP93400.1"/>
    </source>
</evidence>
<name>A0A4R2SV95_9FIRM</name>
<dbReference type="EMBL" id="SLYC01000078">
    <property type="protein sequence ID" value="TCP93400.1"/>
    <property type="molecule type" value="Genomic_DNA"/>
</dbReference>
<evidence type="ECO:0000313" key="2">
    <source>
        <dbReference type="Proteomes" id="UP000295504"/>
    </source>
</evidence>